<dbReference type="Proteomes" id="UP001224392">
    <property type="component" value="Unassembled WGS sequence"/>
</dbReference>
<organism evidence="1 2">
    <name type="scientific">Biformimicrobium ophioploci</name>
    <dbReference type="NCBI Taxonomy" id="3036711"/>
    <lineage>
        <taxon>Bacteria</taxon>
        <taxon>Pseudomonadati</taxon>
        <taxon>Pseudomonadota</taxon>
        <taxon>Gammaproteobacteria</taxon>
        <taxon>Cellvibrionales</taxon>
        <taxon>Microbulbiferaceae</taxon>
        <taxon>Biformimicrobium</taxon>
    </lineage>
</organism>
<gene>
    <name evidence="1" type="ORF">MNKW57_16360</name>
</gene>
<evidence type="ECO:0000313" key="1">
    <source>
        <dbReference type="EMBL" id="GMG87315.1"/>
    </source>
</evidence>
<reference evidence="1 2" key="1">
    <citation type="submission" date="2023-04" db="EMBL/GenBank/DDBJ databases">
        <title>Marinobulbifer ophiurae gen. nov., sp. Nov., isolate from tissue of brittle star Ophioplocus japonicus.</title>
        <authorList>
            <person name="Kawano K."/>
            <person name="Sawayama S."/>
            <person name="Nakagawa S."/>
        </authorList>
    </citation>
    <scope>NUCLEOTIDE SEQUENCE [LARGE SCALE GENOMIC DNA]</scope>
    <source>
        <strain evidence="1 2">NKW57</strain>
    </source>
</reference>
<name>A0ABQ6LZ12_9GAMM</name>
<proteinExistence type="predicted"/>
<evidence type="ECO:0000313" key="2">
    <source>
        <dbReference type="Proteomes" id="UP001224392"/>
    </source>
</evidence>
<dbReference type="EMBL" id="BSYJ01000003">
    <property type="protein sequence ID" value="GMG87315.1"/>
    <property type="molecule type" value="Genomic_DNA"/>
</dbReference>
<dbReference type="RefSeq" id="WP_285763947.1">
    <property type="nucleotide sequence ID" value="NZ_BSYJ01000003.1"/>
</dbReference>
<comment type="caution">
    <text evidence="1">The sequence shown here is derived from an EMBL/GenBank/DDBJ whole genome shotgun (WGS) entry which is preliminary data.</text>
</comment>
<sequence length="61" mass="7053">MHNITDEKVWLVTANDDEHASKKDNEYLFSQIASDNKKHVQMEGGHVLPEGYFQALSGWYE</sequence>
<keyword evidence="2" id="KW-1185">Reference proteome</keyword>
<accession>A0ABQ6LZ12</accession>
<protein>
    <submittedName>
        <fullName evidence="1">Uncharacterized protein</fullName>
    </submittedName>
</protein>